<gene>
    <name evidence="2" type="ORF">O6C86_11955</name>
</gene>
<dbReference type="InterPro" id="IPR011051">
    <property type="entry name" value="RmlC_Cupin_sf"/>
</dbReference>
<dbReference type="InterPro" id="IPR014710">
    <property type="entry name" value="RmlC-like_jellyroll"/>
</dbReference>
<dbReference type="InterPro" id="IPR000182">
    <property type="entry name" value="GNAT_dom"/>
</dbReference>
<dbReference type="Pfam" id="PF00583">
    <property type="entry name" value="Acetyltransf_1"/>
    <property type="match status" value="1"/>
</dbReference>
<accession>A0AAP3HF03</accession>
<dbReference type="Pfam" id="PF07883">
    <property type="entry name" value="Cupin_2"/>
    <property type="match status" value="1"/>
</dbReference>
<dbReference type="Proteomes" id="UP001071279">
    <property type="component" value="Unassembled WGS sequence"/>
</dbReference>
<dbReference type="EMBL" id="JAPXIC010000080">
    <property type="protein sequence ID" value="MCZ4719922.1"/>
    <property type="molecule type" value="Genomic_DNA"/>
</dbReference>
<protein>
    <submittedName>
        <fullName evidence="2">GNAT family N-acetyltransferase</fullName>
        <ecNumber evidence="2">2.3.1.-</ecNumber>
    </submittedName>
</protein>
<dbReference type="Gene3D" id="2.60.120.10">
    <property type="entry name" value="Jelly Rolls"/>
    <property type="match status" value="1"/>
</dbReference>
<dbReference type="PROSITE" id="PS51186">
    <property type="entry name" value="GNAT"/>
    <property type="match status" value="1"/>
</dbReference>
<dbReference type="CDD" id="cd04301">
    <property type="entry name" value="NAT_SF"/>
    <property type="match status" value="1"/>
</dbReference>
<dbReference type="InterPro" id="IPR016181">
    <property type="entry name" value="Acyl_CoA_acyltransferase"/>
</dbReference>
<evidence type="ECO:0000259" key="1">
    <source>
        <dbReference type="PROSITE" id="PS51186"/>
    </source>
</evidence>
<dbReference type="InterPro" id="IPR013096">
    <property type="entry name" value="Cupin_2"/>
</dbReference>
<comment type="caution">
    <text evidence="2">The sequence shown here is derived from an EMBL/GenBank/DDBJ whole genome shotgun (WGS) entry which is preliminary data.</text>
</comment>
<name>A0AAP3HF03_LEGPN</name>
<dbReference type="SUPFAM" id="SSF51182">
    <property type="entry name" value="RmlC-like cupins"/>
    <property type="match status" value="1"/>
</dbReference>
<keyword evidence="2" id="KW-0808">Transferase</keyword>
<reference evidence="2" key="1">
    <citation type="submission" date="2022-12" db="EMBL/GenBank/DDBJ databases">
        <title>Comparative genomics of Legionella pneumophila isolates from the West Bank and Germany support molecular epidemiology of Legionnaires disease.</title>
        <authorList>
            <person name="Zayed A.R."/>
            <person name="Bitar D.M."/>
            <person name="Steinert M."/>
            <person name="Lueck C."/>
            <person name="Brettar I."/>
            <person name="Hoefle M.G."/>
            <person name="Bunk B."/>
        </authorList>
    </citation>
    <scope>NUCLEOTIDE SEQUENCE</scope>
    <source>
        <strain evidence="2">H23</strain>
    </source>
</reference>
<organism evidence="2 3">
    <name type="scientific">Legionella pneumophila</name>
    <dbReference type="NCBI Taxonomy" id="446"/>
    <lineage>
        <taxon>Bacteria</taxon>
        <taxon>Pseudomonadati</taxon>
        <taxon>Pseudomonadota</taxon>
        <taxon>Gammaproteobacteria</taxon>
        <taxon>Legionellales</taxon>
        <taxon>Legionellaceae</taxon>
        <taxon>Legionella</taxon>
    </lineage>
</organism>
<proteinExistence type="predicted"/>
<evidence type="ECO:0000313" key="3">
    <source>
        <dbReference type="Proteomes" id="UP001071279"/>
    </source>
</evidence>
<dbReference type="EC" id="2.3.1.-" evidence="2"/>
<dbReference type="Gene3D" id="3.40.630.30">
    <property type="match status" value="1"/>
</dbReference>
<dbReference type="AlphaFoldDB" id="A0AAP3HF03"/>
<evidence type="ECO:0000313" key="2">
    <source>
        <dbReference type="EMBL" id="MCZ4719922.1"/>
    </source>
</evidence>
<feature type="domain" description="N-acetyltransferase" evidence="1">
    <location>
        <begin position="24"/>
        <end position="158"/>
    </location>
</feature>
<dbReference type="SUPFAM" id="SSF55729">
    <property type="entry name" value="Acyl-CoA N-acyltransferases (Nat)"/>
    <property type="match status" value="1"/>
</dbReference>
<dbReference type="GO" id="GO:0016747">
    <property type="term" value="F:acyltransferase activity, transferring groups other than amino-acyl groups"/>
    <property type="evidence" value="ECO:0007669"/>
    <property type="project" value="InterPro"/>
</dbReference>
<keyword evidence="2" id="KW-0012">Acyltransferase</keyword>
<sequence length="302" mass="34476">MKQVMLSKVLGSQRWNNMMTLKLSFAENPNPDDVQVLTNGIKAYAKQERGFESLDFFACFIRDADNAIVGGCSGGTLYGGLHIDNLWVSEPIRHQRWGTKLMHAALKYGQEKNCAFATVNTMDWEAIEFYKKLGFKLEFEQHGFQKNSVFYFLRKEFKQSANCVEVNDALVSCFTKNLKSPPPQSLVREAISKNNAPHFKWGQDCDGWWLKNHGHFTVIYETMPAGSCEIKHYHADTEQFFYCLQGQLAIEFESYEQILQEHEGLSIKPGISHKAKNISKSPVCFLVVSSPNSHQDRINLES</sequence>
<dbReference type="CDD" id="cd02208">
    <property type="entry name" value="cupin_RmlC-like"/>
    <property type="match status" value="1"/>
</dbReference>